<dbReference type="RefSeq" id="WP_207164141.1">
    <property type="nucleotide sequence ID" value="NZ_CP071382.1"/>
</dbReference>
<feature type="compositionally biased region" description="Acidic residues" evidence="4">
    <location>
        <begin position="192"/>
        <end position="214"/>
    </location>
</feature>
<dbReference type="EMBL" id="CP071382">
    <property type="protein sequence ID" value="QSV46359.1"/>
    <property type="molecule type" value="Genomic_DNA"/>
</dbReference>
<dbReference type="InterPro" id="IPR028976">
    <property type="entry name" value="CheC-like_sf"/>
</dbReference>
<dbReference type="Gene3D" id="3.40.50.2300">
    <property type="match status" value="1"/>
</dbReference>
<comment type="caution">
    <text evidence="3">Lacks conserved residue(s) required for the propagation of feature annotation.</text>
</comment>
<evidence type="ECO:0000256" key="2">
    <source>
        <dbReference type="ARBA" id="ARBA00022553"/>
    </source>
</evidence>
<evidence type="ECO:0000259" key="5">
    <source>
        <dbReference type="PROSITE" id="PS50110"/>
    </source>
</evidence>
<dbReference type="SMART" id="SM00448">
    <property type="entry name" value="REC"/>
    <property type="match status" value="1"/>
</dbReference>
<dbReference type="SUPFAM" id="SSF52172">
    <property type="entry name" value="CheY-like"/>
    <property type="match status" value="1"/>
</dbReference>
<keyword evidence="2" id="KW-0597">Phosphoprotein</keyword>
<proteinExistence type="predicted"/>
<reference evidence="6 7" key="1">
    <citation type="submission" date="2021-03" db="EMBL/GenBank/DDBJ databases">
        <title>Geobacter metallireducens gen. nov. sp. nov., a microorganism capable of coupling the complete oxidation of organic compounds to the reduction of iron and other metals.</title>
        <authorList>
            <person name="Li Y."/>
        </authorList>
    </citation>
    <scope>NUCLEOTIDE SEQUENCE [LARGE SCALE GENOMIC DNA]</scope>
    <source>
        <strain evidence="6 7">Jerry-YX</strain>
    </source>
</reference>
<dbReference type="Gene3D" id="3.40.1550.10">
    <property type="entry name" value="CheC-like"/>
    <property type="match status" value="1"/>
</dbReference>
<dbReference type="InterPro" id="IPR011006">
    <property type="entry name" value="CheY-like_superfamily"/>
</dbReference>
<evidence type="ECO:0000256" key="3">
    <source>
        <dbReference type="PROSITE-ProRule" id="PRU00169"/>
    </source>
</evidence>
<keyword evidence="1" id="KW-0145">Chemotaxis</keyword>
<evidence type="ECO:0000256" key="1">
    <source>
        <dbReference type="ARBA" id="ARBA00022500"/>
    </source>
</evidence>
<evidence type="ECO:0000313" key="6">
    <source>
        <dbReference type="EMBL" id="QSV46359.1"/>
    </source>
</evidence>
<organism evidence="6 7">
    <name type="scientific">Geobacter benzoatilyticus</name>
    <dbReference type="NCBI Taxonomy" id="2815309"/>
    <lineage>
        <taxon>Bacteria</taxon>
        <taxon>Pseudomonadati</taxon>
        <taxon>Thermodesulfobacteriota</taxon>
        <taxon>Desulfuromonadia</taxon>
        <taxon>Geobacterales</taxon>
        <taxon>Geobacteraceae</taxon>
        <taxon>Geobacter</taxon>
    </lineage>
</organism>
<accession>A0ABX7Q4H6</accession>
<keyword evidence="7" id="KW-1185">Reference proteome</keyword>
<dbReference type="PANTHER" id="PTHR44591">
    <property type="entry name" value="STRESS RESPONSE REGULATOR PROTEIN 1"/>
    <property type="match status" value="1"/>
</dbReference>
<feature type="domain" description="Response regulatory" evidence="5">
    <location>
        <begin position="251"/>
        <end position="367"/>
    </location>
</feature>
<dbReference type="Pfam" id="PF00072">
    <property type="entry name" value="Response_reg"/>
    <property type="match status" value="1"/>
</dbReference>
<feature type="region of interest" description="Disordered" evidence="4">
    <location>
        <begin position="189"/>
        <end position="231"/>
    </location>
</feature>
<dbReference type="InterPro" id="IPR001789">
    <property type="entry name" value="Sig_transdc_resp-reg_receiver"/>
</dbReference>
<name>A0ABX7Q4H6_9BACT</name>
<dbReference type="CDD" id="cd00156">
    <property type="entry name" value="REC"/>
    <property type="match status" value="1"/>
</dbReference>
<gene>
    <name evidence="6" type="ORF">JZM60_03520</name>
</gene>
<sequence>MDGFVNLTTIVNNAFRQAAEDSGMLLGQELTIGEADIIATNRATYFCDMDDVCFVAEVTASGEYSGTFHTIFGLRDAICMSGFLLGIPPARINEKRRLAIMEDDDVDAFSEIINQAVGSFNSVFQPAFENKVHLKVVPPKKFIPETTELTDTEPVPDGEYIMFRARMEMPGLEMGNLDILMPRDLAELFDPPQEEPEPEPVPEEAATEAEESVDDGSAVEGSPDGDEAPVAAAAAGDADAVAGPAEDAARRVLILEDDETDRRMVGELLADRGFELVEARLDADIQEIFSQGGVQLVVLGIHNNDDRDMSLCIKIKAITQGKNLPIIMCAKEWTRTAVLKAVRYGARDIILKPYQGDDVLAKVDRFMNAA</sequence>
<protein>
    <submittedName>
        <fullName evidence="6">Response regulator</fullName>
    </submittedName>
</protein>
<dbReference type="PROSITE" id="PS50110">
    <property type="entry name" value="RESPONSE_REGULATORY"/>
    <property type="match status" value="1"/>
</dbReference>
<dbReference type="InterPro" id="IPR050595">
    <property type="entry name" value="Bact_response_regulator"/>
</dbReference>
<evidence type="ECO:0000256" key="4">
    <source>
        <dbReference type="SAM" id="MobiDB-lite"/>
    </source>
</evidence>
<dbReference type="SUPFAM" id="SSF103039">
    <property type="entry name" value="CheC-like"/>
    <property type="match status" value="1"/>
</dbReference>
<dbReference type="Proteomes" id="UP000663651">
    <property type="component" value="Chromosome"/>
</dbReference>
<evidence type="ECO:0000313" key="7">
    <source>
        <dbReference type="Proteomes" id="UP000663651"/>
    </source>
</evidence>
<dbReference type="PANTHER" id="PTHR44591:SF3">
    <property type="entry name" value="RESPONSE REGULATORY DOMAIN-CONTAINING PROTEIN"/>
    <property type="match status" value="1"/>
</dbReference>